<gene>
    <name evidence="2" type="ORF">AVEN_246575_1</name>
</gene>
<dbReference type="OrthoDB" id="1728974at2759"/>
<accession>A0A4Y2DE63</accession>
<dbReference type="Proteomes" id="UP000499080">
    <property type="component" value="Unassembled WGS sequence"/>
</dbReference>
<proteinExistence type="predicted"/>
<evidence type="ECO:0000313" key="2">
    <source>
        <dbReference type="EMBL" id="GBM14407.1"/>
    </source>
</evidence>
<feature type="domain" description="Helitron helicase-like" evidence="1">
    <location>
        <begin position="9"/>
        <end position="81"/>
    </location>
</feature>
<dbReference type="InterPro" id="IPR025476">
    <property type="entry name" value="Helitron_helicase-like"/>
</dbReference>
<comment type="caution">
    <text evidence="2">The sequence shown here is derived from an EMBL/GenBank/DDBJ whole genome shotgun (WGS) entry which is preliminary data.</text>
</comment>
<sequence>MLLQLRRMSTTLEKMVILPSTFTGSSRQMHEYAQDAMTYVRSYRRPDLFITFTCYPAWPEIKEELSYGQTSTDRHDLLASFLTEATKVNQCFV</sequence>
<evidence type="ECO:0000313" key="3">
    <source>
        <dbReference type="Proteomes" id="UP000499080"/>
    </source>
</evidence>
<dbReference type="AlphaFoldDB" id="A0A4Y2DE63"/>
<name>A0A4Y2DE63_ARAVE</name>
<protein>
    <recommendedName>
        <fullName evidence="1">Helitron helicase-like domain-containing protein</fullName>
    </recommendedName>
</protein>
<keyword evidence="3" id="KW-1185">Reference proteome</keyword>
<reference evidence="2 3" key="1">
    <citation type="journal article" date="2019" name="Sci. Rep.">
        <title>Orb-weaving spider Araneus ventricosus genome elucidates the spidroin gene catalogue.</title>
        <authorList>
            <person name="Kono N."/>
            <person name="Nakamura H."/>
            <person name="Ohtoshi R."/>
            <person name="Moran D.A.P."/>
            <person name="Shinohara A."/>
            <person name="Yoshida Y."/>
            <person name="Fujiwara M."/>
            <person name="Mori M."/>
            <person name="Tomita M."/>
            <person name="Arakawa K."/>
        </authorList>
    </citation>
    <scope>NUCLEOTIDE SEQUENCE [LARGE SCALE GENOMIC DNA]</scope>
</reference>
<organism evidence="2 3">
    <name type="scientific">Araneus ventricosus</name>
    <name type="common">Orbweaver spider</name>
    <name type="synonym">Epeira ventricosa</name>
    <dbReference type="NCBI Taxonomy" id="182803"/>
    <lineage>
        <taxon>Eukaryota</taxon>
        <taxon>Metazoa</taxon>
        <taxon>Ecdysozoa</taxon>
        <taxon>Arthropoda</taxon>
        <taxon>Chelicerata</taxon>
        <taxon>Arachnida</taxon>
        <taxon>Araneae</taxon>
        <taxon>Araneomorphae</taxon>
        <taxon>Entelegynae</taxon>
        <taxon>Araneoidea</taxon>
        <taxon>Araneidae</taxon>
        <taxon>Araneus</taxon>
    </lineage>
</organism>
<evidence type="ECO:0000259" key="1">
    <source>
        <dbReference type="Pfam" id="PF14214"/>
    </source>
</evidence>
<dbReference type="Pfam" id="PF14214">
    <property type="entry name" value="Helitron_like_N"/>
    <property type="match status" value="1"/>
</dbReference>
<dbReference type="EMBL" id="BGPR01000343">
    <property type="protein sequence ID" value="GBM14407.1"/>
    <property type="molecule type" value="Genomic_DNA"/>
</dbReference>